<dbReference type="Gene3D" id="2.60.40.770">
    <property type="match status" value="1"/>
</dbReference>
<gene>
    <name evidence="9" type="ORF">SteCoe_28683</name>
</gene>
<keyword evidence="6" id="KW-0445">Lipid transport</keyword>
<dbReference type="Pfam" id="PF02221">
    <property type="entry name" value="E1_DerP2_DerF2"/>
    <property type="match status" value="1"/>
</dbReference>
<dbReference type="InterPro" id="IPR014756">
    <property type="entry name" value="Ig_E-set"/>
</dbReference>
<evidence type="ECO:0000313" key="9">
    <source>
        <dbReference type="EMBL" id="OMJ72793.1"/>
    </source>
</evidence>
<evidence type="ECO:0000256" key="2">
    <source>
        <dbReference type="ARBA" id="ARBA00006370"/>
    </source>
</evidence>
<comment type="similarity">
    <text evidence="2">Belongs to the NPC2 family.</text>
</comment>
<feature type="chain" id="PRO_5010309109" description="MD-2-related lipid-recognition domain-containing protein" evidence="7">
    <location>
        <begin position="17"/>
        <end position="144"/>
    </location>
</feature>
<evidence type="ECO:0000256" key="1">
    <source>
        <dbReference type="ARBA" id="ARBA00002053"/>
    </source>
</evidence>
<feature type="domain" description="MD-2-related lipid-recognition" evidence="8">
    <location>
        <begin position="31"/>
        <end position="142"/>
    </location>
</feature>
<reference evidence="9 10" key="1">
    <citation type="submission" date="2016-11" db="EMBL/GenBank/DDBJ databases">
        <title>The macronuclear genome of Stentor coeruleus: a giant cell with tiny introns.</title>
        <authorList>
            <person name="Slabodnick M."/>
            <person name="Ruby J.G."/>
            <person name="Reiff S.B."/>
            <person name="Swart E.C."/>
            <person name="Gosai S."/>
            <person name="Prabakaran S."/>
            <person name="Witkowska E."/>
            <person name="Larue G.E."/>
            <person name="Fisher S."/>
            <person name="Freeman R.M."/>
            <person name="Gunawardena J."/>
            <person name="Chu W."/>
            <person name="Stover N.A."/>
            <person name="Gregory B.D."/>
            <person name="Nowacki M."/>
            <person name="Derisi J."/>
            <person name="Roy S.W."/>
            <person name="Marshall W.F."/>
            <person name="Sood P."/>
        </authorList>
    </citation>
    <scope>NUCLEOTIDE SEQUENCE [LARGE SCALE GENOMIC DNA]</scope>
    <source>
        <strain evidence="9">WM001</strain>
    </source>
</reference>
<comment type="caution">
    <text evidence="9">The sequence shown here is derived from an EMBL/GenBank/DDBJ whole genome shotgun (WGS) entry which is preliminary data.</text>
</comment>
<protein>
    <recommendedName>
        <fullName evidence="8">MD-2-related lipid-recognition domain-containing protein</fullName>
    </recommendedName>
</protein>
<sequence length="144" mass="15187">MNKFLVALAVIALVNAGGVVEEQLTSLSVGQQCSNPINAYAVTEFDVNPFPPTKGSTVTSKSVGTFSQAETITGIKIQVLLNGRNFYSETIPESGTYSAGQVGTFTYTQAVPSIAPKGAYTIQGGLVNSNKQQISCWEVSFNLA</sequence>
<comment type="function">
    <text evidence="1">Catalyzes the intermembrane transfer of phosphatidylglycerol and phosphatidylinositol.</text>
</comment>
<organism evidence="9 10">
    <name type="scientific">Stentor coeruleus</name>
    <dbReference type="NCBI Taxonomy" id="5963"/>
    <lineage>
        <taxon>Eukaryota</taxon>
        <taxon>Sar</taxon>
        <taxon>Alveolata</taxon>
        <taxon>Ciliophora</taxon>
        <taxon>Postciliodesmatophora</taxon>
        <taxon>Heterotrichea</taxon>
        <taxon>Heterotrichida</taxon>
        <taxon>Stentoridae</taxon>
        <taxon>Stentor</taxon>
    </lineage>
</organism>
<evidence type="ECO:0000256" key="3">
    <source>
        <dbReference type="ARBA" id="ARBA00011245"/>
    </source>
</evidence>
<dbReference type="Proteomes" id="UP000187209">
    <property type="component" value="Unassembled WGS sequence"/>
</dbReference>
<dbReference type="EMBL" id="MPUH01000873">
    <property type="protein sequence ID" value="OMJ72793.1"/>
    <property type="molecule type" value="Genomic_DNA"/>
</dbReference>
<accession>A0A1R2B7L6</accession>
<comment type="subunit">
    <text evidence="3">Monomer.</text>
</comment>
<dbReference type="InterPro" id="IPR039670">
    <property type="entry name" value="NPC2-like"/>
</dbReference>
<evidence type="ECO:0000256" key="6">
    <source>
        <dbReference type="ARBA" id="ARBA00023055"/>
    </source>
</evidence>
<keyword evidence="4" id="KW-0813">Transport</keyword>
<proteinExistence type="inferred from homology"/>
<dbReference type="PANTHER" id="PTHR11306:SF0">
    <property type="entry name" value="PHOSPHATIDYLGLYCEROL_PHOSPHATIDYLINOSITOL TRANSFER PROTEIN"/>
    <property type="match status" value="1"/>
</dbReference>
<dbReference type="InterPro" id="IPR003172">
    <property type="entry name" value="ML_dom"/>
</dbReference>
<dbReference type="SUPFAM" id="SSF81296">
    <property type="entry name" value="E set domains"/>
    <property type="match status" value="1"/>
</dbReference>
<evidence type="ECO:0000256" key="5">
    <source>
        <dbReference type="ARBA" id="ARBA00022729"/>
    </source>
</evidence>
<keyword evidence="5 7" id="KW-0732">Signal</keyword>
<dbReference type="AlphaFoldDB" id="A0A1R2B7L6"/>
<dbReference type="PANTHER" id="PTHR11306">
    <property type="entry name" value="NIEMANN PICK TYPE C2 PROTEIN NPC2-RELATED"/>
    <property type="match status" value="1"/>
</dbReference>
<evidence type="ECO:0000313" key="10">
    <source>
        <dbReference type="Proteomes" id="UP000187209"/>
    </source>
</evidence>
<name>A0A1R2B7L6_9CILI</name>
<keyword evidence="10" id="KW-1185">Reference proteome</keyword>
<evidence type="ECO:0000256" key="7">
    <source>
        <dbReference type="SAM" id="SignalP"/>
    </source>
</evidence>
<evidence type="ECO:0000259" key="8">
    <source>
        <dbReference type="Pfam" id="PF02221"/>
    </source>
</evidence>
<feature type="signal peptide" evidence="7">
    <location>
        <begin position="1"/>
        <end position="16"/>
    </location>
</feature>
<evidence type="ECO:0000256" key="4">
    <source>
        <dbReference type="ARBA" id="ARBA00022448"/>
    </source>
</evidence>
<dbReference type="GO" id="GO:0015918">
    <property type="term" value="P:sterol transport"/>
    <property type="evidence" value="ECO:0007669"/>
    <property type="project" value="InterPro"/>
</dbReference>
<dbReference type="GO" id="GO:0032934">
    <property type="term" value="F:sterol binding"/>
    <property type="evidence" value="ECO:0007669"/>
    <property type="project" value="InterPro"/>
</dbReference>